<accession>A0ABQ9ZPX7</accession>
<proteinExistence type="predicted"/>
<name>A0ABQ9ZPX7_9CRUS</name>
<evidence type="ECO:0000313" key="3">
    <source>
        <dbReference type="Proteomes" id="UP001234178"/>
    </source>
</evidence>
<dbReference type="EMBL" id="JAOYFB010000004">
    <property type="protein sequence ID" value="KAK4014983.1"/>
    <property type="molecule type" value="Genomic_DNA"/>
</dbReference>
<gene>
    <name evidence="2" type="ORF">OUZ56_027497</name>
</gene>
<organism evidence="2 3">
    <name type="scientific">Daphnia magna</name>
    <dbReference type="NCBI Taxonomy" id="35525"/>
    <lineage>
        <taxon>Eukaryota</taxon>
        <taxon>Metazoa</taxon>
        <taxon>Ecdysozoa</taxon>
        <taxon>Arthropoda</taxon>
        <taxon>Crustacea</taxon>
        <taxon>Branchiopoda</taxon>
        <taxon>Diplostraca</taxon>
        <taxon>Cladocera</taxon>
        <taxon>Anomopoda</taxon>
        <taxon>Daphniidae</taxon>
        <taxon>Daphnia</taxon>
    </lineage>
</organism>
<feature type="region of interest" description="Disordered" evidence="1">
    <location>
        <begin position="203"/>
        <end position="244"/>
    </location>
</feature>
<sequence length="244" mass="27323">MEQQRSASPSPTNDRPPSVLRDLIEMARSRGLSDIEYIQDGLKHWLNIGPSTSYRVPYGYSTHLMQLHIDSDLNFYLEALNRLVHTGCIRSSTTDRIDPNLAAPLLDSLNGGLTVCQGRGHVPDELLDLSHRKQAIEQGLLNGNFISYPDNRYRSHDCKFVIDGQTGATQCPSCAQPDDPCRRQWSDPFRIAPLSELAMRREQRDGRPLYTPTTGVTSPTTSTATTSSQCKRDKKRGMNDLCCN</sequence>
<reference evidence="2 3" key="1">
    <citation type="journal article" date="2023" name="Nucleic Acids Res.">
        <title>The hologenome of Daphnia magna reveals possible DNA methylation and microbiome-mediated evolution of the host genome.</title>
        <authorList>
            <person name="Chaturvedi A."/>
            <person name="Li X."/>
            <person name="Dhandapani V."/>
            <person name="Marshall H."/>
            <person name="Kissane S."/>
            <person name="Cuenca-Cambronero M."/>
            <person name="Asole G."/>
            <person name="Calvet F."/>
            <person name="Ruiz-Romero M."/>
            <person name="Marangio P."/>
            <person name="Guigo R."/>
            <person name="Rago D."/>
            <person name="Mirbahai L."/>
            <person name="Eastwood N."/>
            <person name="Colbourne J.K."/>
            <person name="Zhou J."/>
            <person name="Mallon E."/>
            <person name="Orsini L."/>
        </authorList>
    </citation>
    <scope>NUCLEOTIDE SEQUENCE [LARGE SCALE GENOMIC DNA]</scope>
    <source>
        <strain evidence="2">LRV0_1</strain>
    </source>
</reference>
<comment type="caution">
    <text evidence="2">The sequence shown here is derived from an EMBL/GenBank/DDBJ whole genome shotgun (WGS) entry which is preliminary data.</text>
</comment>
<evidence type="ECO:0000256" key="1">
    <source>
        <dbReference type="SAM" id="MobiDB-lite"/>
    </source>
</evidence>
<evidence type="ECO:0000313" key="2">
    <source>
        <dbReference type="EMBL" id="KAK4014983.1"/>
    </source>
</evidence>
<feature type="compositionally biased region" description="Low complexity" evidence="1">
    <location>
        <begin position="211"/>
        <end position="228"/>
    </location>
</feature>
<dbReference type="Proteomes" id="UP001234178">
    <property type="component" value="Unassembled WGS sequence"/>
</dbReference>
<protein>
    <submittedName>
        <fullName evidence="2">Uncharacterized protein</fullName>
    </submittedName>
</protein>
<keyword evidence="3" id="KW-1185">Reference proteome</keyword>